<dbReference type="AlphaFoldDB" id="A0A091DHI6"/>
<evidence type="ECO:0000313" key="2">
    <source>
        <dbReference type="Proteomes" id="UP000028990"/>
    </source>
</evidence>
<protein>
    <submittedName>
        <fullName evidence="1">Uncharacterized protein</fullName>
    </submittedName>
</protein>
<evidence type="ECO:0000313" key="1">
    <source>
        <dbReference type="EMBL" id="KFO22226.1"/>
    </source>
</evidence>
<reference evidence="1 2" key="1">
    <citation type="submission" date="2013-11" db="EMBL/GenBank/DDBJ databases">
        <title>The Damaraland mole rat (Fukomys damarensis) genome and evolution of African mole rats.</title>
        <authorList>
            <person name="Gladyshev V.N."/>
            <person name="Fang X."/>
        </authorList>
    </citation>
    <scope>NUCLEOTIDE SEQUENCE [LARGE SCALE GENOMIC DNA]</scope>
    <source>
        <tissue evidence="1">Liver</tissue>
    </source>
</reference>
<gene>
    <name evidence="1" type="ORF">H920_16390</name>
</gene>
<keyword evidence="2" id="KW-1185">Reference proteome</keyword>
<proteinExistence type="predicted"/>
<organism evidence="1 2">
    <name type="scientific">Fukomys damarensis</name>
    <name type="common">Damaraland mole rat</name>
    <name type="synonym">Cryptomys damarensis</name>
    <dbReference type="NCBI Taxonomy" id="885580"/>
    <lineage>
        <taxon>Eukaryota</taxon>
        <taxon>Metazoa</taxon>
        <taxon>Chordata</taxon>
        <taxon>Craniata</taxon>
        <taxon>Vertebrata</taxon>
        <taxon>Euteleostomi</taxon>
        <taxon>Mammalia</taxon>
        <taxon>Eutheria</taxon>
        <taxon>Euarchontoglires</taxon>
        <taxon>Glires</taxon>
        <taxon>Rodentia</taxon>
        <taxon>Hystricomorpha</taxon>
        <taxon>Bathyergidae</taxon>
        <taxon>Fukomys</taxon>
    </lineage>
</organism>
<name>A0A091DHI6_FUKDA</name>
<sequence length="139" mass="15836">MGLQSCRMFCGEQKRQQIQSPNASLRRSSHSHLPSLSSARVMAVDHLQLFCYEPNPRPQFCSSTEEKQSVVPTAVLSFPLEDTDDETLRVNIAMQFIVQKMWYFHGTDYNRAGGMYSLGLPHSEQELCSLFSMDTRKSP</sequence>
<accession>A0A091DHI6</accession>
<dbReference type="EMBL" id="KN124101">
    <property type="protein sequence ID" value="KFO22226.1"/>
    <property type="molecule type" value="Genomic_DNA"/>
</dbReference>
<dbReference type="Proteomes" id="UP000028990">
    <property type="component" value="Unassembled WGS sequence"/>
</dbReference>